<reference evidence="2" key="1">
    <citation type="journal article" date="2020" name="Stud. Mycol.">
        <title>101 Dothideomycetes genomes: a test case for predicting lifestyles and emergence of pathogens.</title>
        <authorList>
            <person name="Haridas S."/>
            <person name="Albert R."/>
            <person name="Binder M."/>
            <person name="Bloem J."/>
            <person name="Labutti K."/>
            <person name="Salamov A."/>
            <person name="Andreopoulos B."/>
            <person name="Baker S."/>
            <person name="Barry K."/>
            <person name="Bills G."/>
            <person name="Bluhm B."/>
            <person name="Cannon C."/>
            <person name="Castanera R."/>
            <person name="Culley D."/>
            <person name="Daum C."/>
            <person name="Ezra D."/>
            <person name="Gonzalez J."/>
            <person name="Henrissat B."/>
            <person name="Kuo A."/>
            <person name="Liang C."/>
            <person name="Lipzen A."/>
            <person name="Lutzoni F."/>
            <person name="Magnuson J."/>
            <person name="Mondo S."/>
            <person name="Nolan M."/>
            <person name="Ohm R."/>
            <person name="Pangilinan J."/>
            <person name="Park H.-J."/>
            <person name="Ramirez L."/>
            <person name="Alfaro M."/>
            <person name="Sun H."/>
            <person name="Tritt A."/>
            <person name="Yoshinaga Y."/>
            <person name="Zwiers L.-H."/>
            <person name="Turgeon B."/>
            <person name="Goodwin S."/>
            <person name="Spatafora J."/>
            <person name="Crous P."/>
            <person name="Grigoriev I."/>
        </authorList>
    </citation>
    <scope>NUCLEOTIDE SEQUENCE</scope>
    <source>
        <strain evidence="2">CBS 110217</strain>
    </source>
</reference>
<sequence length="269" mass="30142">IRILILQPASDFEAPLRVSFEYHDRVAVQASDSSGYYEAVSYCWGEPVFSHNVSVTKYALCMTANVDSMLRHLRKPTKPKALWIDATCIHQSDETEKAGQVRQMADIYCEAAKVHVWLGSELMGEAEKAFAYLRDLVLLSERGHVNGVSLTKYLHGVGYPAADGNLQSVLTLPWFGRRWILQEIALGHEVTIHCGRLKLAMDWFAKGLAARQKIRIQKGSSSVPLLEALERANRVVTLSSQDRTNLLELLLDHAAAICSDPRDRIFALH</sequence>
<feature type="domain" description="Heterokaryon incompatibility" evidence="1">
    <location>
        <begin position="37"/>
        <end position="183"/>
    </location>
</feature>
<keyword evidence="3" id="KW-1185">Reference proteome</keyword>
<evidence type="ECO:0000259" key="1">
    <source>
        <dbReference type="Pfam" id="PF06985"/>
    </source>
</evidence>
<accession>A0A9P4HK58</accession>
<dbReference type="InterPro" id="IPR052895">
    <property type="entry name" value="HetReg/Transcr_Mod"/>
</dbReference>
<comment type="caution">
    <text evidence="2">The sequence shown here is derived from an EMBL/GenBank/DDBJ whole genome shotgun (WGS) entry which is preliminary data.</text>
</comment>
<dbReference type="Pfam" id="PF06985">
    <property type="entry name" value="HET"/>
    <property type="match status" value="1"/>
</dbReference>
<dbReference type="PANTHER" id="PTHR24148">
    <property type="entry name" value="ANKYRIN REPEAT DOMAIN-CONTAINING PROTEIN 39 HOMOLOG-RELATED"/>
    <property type="match status" value="1"/>
</dbReference>
<protein>
    <recommendedName>
        <fullName evidence="1">Heterokaryon incompatibility domain-containing protein</fullName>
    </recommendedName>
</protein>
<feature type="non-terminal residue" evidence="2">
    <location>
        <position position="1"/>
    </location>
</feature>
<proteinExistence type="predicted"/>
<dbReference type="PANTHER" id="PTHR24148:SF80">
    <property type="entry name" value="HETEROKARYON INCOMPATIBILITY DOMAIN-CONTAINING PROTEIN"/>
    <property type="match status" value="1"/>
</dbReference>
<dbReference type="AlphaFoldDB" id="A0A9P4HK58"/>
<dbReference type="Proteomes" id="UP000799777">
    <property type="component" value="Unassembled WGS sequence"/>
</dbReference>
<dbReference type="InterPro" id="IPR010730">
    <property type="entry name" value="HET"/>
</dbReference>
<name>A0A9P4HK58_9PLEO</name>
<gene>
    <name evidence="2" type="ORF">EK21DRAFT_42315</name>
</gene>
<evidence type="ECO:0000313" key="3">
    <source>
        <dbReference type="Proteomes" id="UP000799777"/>
    </source>
</evidence>
<organism evidence="2 3">
    <name type="scientific">Setomelanomma holmii</name>
    <dbReference type="NCBI Taxonomy" id="210430"/>
    <lineage>
        <taxon>Eukaryota</taxon>
        <taxon>Fungi</taxon>
        <taxon>Dikarya</taxon>
        <taxon>Ascomycota</taxon>
        <taxon>Pezizomycotina</taxon>
        <taxon>Dothideomycetes</taxon>
        <taxon>Pleosporomycetidae</taxon>
        <taxon>Pleosporales</taxon>
        <taxon>Pleosporineae</taxon>
        <taxon>Phaeosphaeriaceae</taxon>
        <taxon>Setomelanomma</taxon>
    </lineage>
</organism>
<evidence type="ECO:0000313" key="2">
    <source>
        <dbReference type="EMBL" id="KAF2035502.1"/>
    </source>
</evidence>
<dbReference type="EMBL" id="ML978157">
    <property type="protein sequence ID" value="KAF2035502.1"/>
    <property type="molecule type" value="Genomic_DNA"/>
</dbReference>
<dbReference type="OrthoDB" id="2157530at2759"/>
<feature type="non-terminal residue" evidence="2">
    <location>
        <position position="269"/>
    </location>
</feature>